<evidence type="ECO:0000259" key="2">
    <source>
        <dbReference type="Pfam" id="PF03432"/>
    </source>
</evidence>
<protein>
    <submittedName>
        <fullName evidence="4">Relaxase/mobilization nuclease domain-containing protein</fullName>
    </submittedName>
</protein>
<accession>A0A9X4NKK1</accession>
<dbReference type="Proteomes" id="UP001152614">
    <property type="component" value="Unassembled WGS sequence"/>
</dbReference>
<sequence length="505" mass="59260">MPTTKSLTIQNERNLQRAIKYILNPEKTMGQTLTSGYKINYVNNADFEMKLTRKMARLVLGQSNKKSDQEVVARHIIQSFDPNDNLTPEEIHEIGRQTVLELTGGNHEFVIATHVDQDHYHNHIIFNATSSVDLKKFRWQKGTTNLLRNISDKIADYHGAMILDAPKRTSHAKYEKYKRENNYRQILKERLDFLLRHSINFEDFKQKAHALNIQVDEHHKSKDYGQVINYQLTDLPQQRPARDYTLNKKSRKYSFDKLVERFENNHIEGVYHVEQIKQAFQDEHQKIEKEPDLEFVIQPWQIEKDTMNAIYVRVEYGRYEEGVIKIPDYKLDKLEDGSYKAYFKNKDSFYFINDEANKSKFLKGAVLSKILSGESGTILQRKNSAIQNVREMVAALNLISERQVNGEKAVEVLGQKFMDDVEQIKQALQNLDAHILKQNEQLKYENPTEENKLKIKALQLERKDLQAQYQKVIKKMKTYDAGQEIVQEKLKEKEINKEKTQDIPL</sequence>
<dbReference type="InterPro" id="IPR005094">
    <property type="entry name" value="Endonuclease_MobA/VirD2"/>
</dbReference>
<comment type="caution">
    <text evidence="4">The sequence shown here is derived from an EMBL/GenBank/DDBJ whole genome shotgun (WGS) entry which is preliminary data.</text>
</comment>
<name>A0A9X4NKK1_9LACT</name>
<dbReference type="InterPro" id="IPR048299">
    <property type="entry name" value="LtrB_central"/>
</dbReference>
<reference evidence="4" key="2">
    <citation type="journal article" date="2023" name="Food Microbiol.">
        <title>Evaluation of the fermentation potential of lactic acid bacteria isolated from herbs, fruits and vegetables as starter cultures in nut-based milk alternatives.</title>
        <authorList>
            <person name="Huang W."/>
            <person name="Dong A."/>
            <person name="Pham H.T."/>
            <person name="Zhou C."/>
            <person name="Huo Z."/>
            <person name="Watjen A.P."/>
            <person name="Prakash S."/>
            <person name="Bang-Berthelsen C.H."/>
            <person name="Turner M.S."/>
        </authorList>
    </citation>
    <scope>NUCLEOTIDE SEQUENCE</scope>
    <source>
        <strain evidence="4">3</strain>
    </source>
</reference>
<evidence type="ECO:0000256" key="1">
    <source>
        <dbReference type="SAM" id="Coils"/>
    </source>
</evidence>
<dbReference type="RefSeq" id="WP_278229368.1">
    <property type="nucleotide sequence ID" value="NZ_JAOWLY010000016.1"/>
</dbReference>
<proteinExistence type="predicted"/>
<gene>
    <name evidence="4" type="ORF">OGZ51_12445</name>
</gene>
<feature type="coiled-coil region" evidence="1">
    <location>
        <begin position="421"/>
        <end position="475"/>
    </location>
</feature>
<reference evidence="4" key="1">
    <citation type="submission" date="2022-10" db="EMBL/GenBank/DDBJ databases">
        <authorList>
            <person name="Turner M.S."/>
            <person name="Huang W."/>
        </authorList>
    </citation>
    <scope>NUCLEOTIDE SEQUENCE</scope>
    <source>
        <strain evidence="4">3</strain>
    </source>
</reference>
<evidence type="ECO:0000259" key="3">
    <source>
        <dbReference type="Pfam" id="PF20874"/>
    </source>
</evidence>
<dbReference type="Pfam" id="PF20874">
    <property type="entry name" value="Relaxase_M"/>
    <property type="match status" value="1"/>
</dbReference>
<feature type="domain" description="MobA/VirD2-like nuclease" evidence="2">
    <location>
        <begin position="21"/>
        <end position="159"/>
    </location>
</feature>
<feature type="domain" description="Group II intron-interrupted relaxase LtrB central" evidence="3">
    <location>
        <begin position="292"/>
        <end position="372"/>
    </location>
</feature>
<dbReference type="Pfam" id="PF03432">
    <property type="entry name" value="Relaxase"/>
    <property type="match status" value="1"/>
</dbReference>
<evidence type="ECO:0000313" key="4">
    <source>
        <dbReference type="EMBL" id="MDG4984954.1"/>
    </source>
</evidence>
<dbReference type="AlphaFoldDB" id="A0A9X4NKK1"/>
<organism evidence="4 5">
    <name type="scientific">Lactococcus lactis</name>
    <dbReference type="NCBI Taxonomy" id="1358"/>
    <lineage>
        <taxon>Bacteria</taxon>
        <taxon>Bacillati</taxon>
        <taxon>Bacillota</taxon>
        <taxon>Bacilli</taxon>
        <taxon>Lactobacillales</taxon>
        <taxon>Streptococcaceae</taxon>
        <taxon>Lactococcus</taxon>
    </lineage>
</organism>
<keyword evidence="1" id="KW-0175">Coiled coil</keyword>
<evidence type="ECO:0000313" key="5">
    <source>
        <dbReference type="Proteomes" id="UP001152614"/>
    </source>
</evidence>
<dbReference type="EMBL" id="JAOWLY010000016">
    <property type="protein sequence ID" value="MDG4984954.1"/>
    <property type="molecule type" value="Genomic_DNA"/>
</dbReference>